<evidence type="ECO:0000313" key="2">
    <source>
        <dbReference type="EMBL" id="KAF6501118.1"/>
    </source>
</evidence>
<keyword evidence="3" id="KW-1185">Reference proteome</keyword>
<comment type="caution">
    <text evidence="2">The sequence shown here is derived from an EMBL/GenBank/DDBJ whole genome shotgun (WGS) entry which is preliminary data.</text>
</comment>
<reference evidence="2 3" key="1">
    <citation type="journal article" date="2020" name="Nature">
        <title>Six reference-quality genomes reveal evolution of bat adaptations.</title>
        <authorList>
            <person name="Jebb D."/>
            <person name="Huang Z."/>
            <person name="Pippel M."/>
            <person name="Hughes G.M."/>
            <person name="Lavrichenko K."/>
            <person name="Devanna P."/>
            <person name="Winkler S."/>
            <person name="Jermiin L.S."/>
            <person name="Skirmuntt E.C."/>
            <person name="Katzourakis A."/>
            <person name="Burkitt-Gray L."/>
            <person name="Ray D.A."/>
            <person name="Sullivan K.A.M."/>
            <person name="Roscito J.G."/>
            <person name="Kirilenko B.M."/>
            <person name="Davalos L.M."/>
            <person name="Corthals A.P."/>
            <person name="Power M.L."/>
            <person name="Jones G."/>
            <person name="Ransome R.D."/>
            <person name="Dechmann D.K.N."/>
            <person name="Locatelli A.G."/>
            <person name="Puechmaille S.J."/>
            <person name="Fedrigo O."/>
            <person name="Jarvis E.D."/>
            <person name="Hiller M."/>
            <person name="Vernes S.C."/>
            <person name="Myers E.W."/>
            <person name="Teeling E.C."/>
        </authorList>
    </citation>
    <scope>NUCLEOTIDE SEQUENCE [LARGE SCALE GENOMIC DNA]</scope>
    <source>
        <strain evidence="2">MMolMol1</strain>
        <tissue evidence="2">Muscle</tissue>
    </source>
</reference>
<organism evidence="2 3">
    <name type="scientific">Molossus molossus</name>
    <name type="common">Pallas' mastiff bat</name>
    <name type="synonym">Vespertilio molossus</name>
    <dbReference type="NCBI Taxonomy" id="27622"/>
    <lineage>
        <taxon>Eukaryota</taxon>
        <taxon>Metazoa</taxon>
        <taxon>Chordata</taxon>
        <taxon>Craniata</taxon>
        <taxon>Vertebrata</taxon>
        <taxon>Euteleostomi</taxon>
        <taxon>Mammalia</taxon>
        <taxon>Eutheria</taxon>
        <taxon>Laurasiatheria</taxon>
        <taxon>Chiroptera</taxon>
        <taxon>Yangochiroptera</taxon>
        <taxon>Molossidae</taxon>
        <taxon>Molossus</taxon>
    </lineage>
</organism>
<sequence length="148" mass="16592">MASLHRMEIYMCIPQVMCPSIHSSVFLIVQAPQVSVKGNTDNGIIYENKRATQMHLETIMWNERSQTQKRAYCRILLVKGLKSMKSQLRSSKTPLSEVMEAGQWSALEGGVGVKRPQRSSGVLVMICFFYGSGYTAFIHCATVHPSVH</sequence>
<dbReference type="Proteomes" id="UP000550707">
    <property type="component" value="Unassembled WGS sequence"/>
</dbReference>
<dbReference type="EMBL" id="JACASF010000001">
    <property type="protein sequence ID" value="KAF6501118.1"/>
    <property type="molecule type" value="Genomic_DNA"/>
</dbReference>
<dbReference type="InParanoid" id="A0A7J8JWJ7"/>
<gene>
    <name evidence="2" type="ORF">HJG59_008097</name>
</gene>
<proteinExistence type="predicted"/>
<keyword evidence="1" id="KW-0472">Membrane</keyword>
<feature type="transmembrane region" description="Helical" evidence="1">
    <location>
        <begin position="122"/>
        <end position="144"/>
    </location>
</feature>
<evidence type="ECO:0000256" key="1">
    <source>
        <dbReference type="SAM" id="Phobius"/>
    </source>
</evidence>
<keyword evidence="1" id="KW-1133">Transmembrane helix</keyword>
<keyword evidence="1" id="KW-0812">Transmembrane</keyword>
<protein>
    <submittedName>
        <fullName evidence="2">Uncharacterized protein</fullName>
    </submittedName>
</protein>
<dbReference type="AlphaFoldDB" id="A0A7J8JWJ7"/>
<accession>A0A7J8JWJ7</accession>
<evidence type="ECO:0000313" key="3">
    <source>
        <dbReference type="Proteomes" id="UP000550707"/>
    </source>
</evidence>
<name>A0A7J8JWJ7_MOLMO</name>